<sequence length="128" mass="12956">MTAGPYGIARPGRIRPGGFVAVVMIVLLLAATVLFSAAAAHHAGDPHTHGDTVAGAPVLAHHHEVVHDHQHGNGWAPQPAQRIRVLADTVAVAVTAIIAAPPDTAVVVAGTDASTAGTPFSLLGVLRI</sequence>
<comment type="caution">
    <text evidence="2">The sequence shown here is derived from an EMBL/GenBank/DDBJ whole genome shotgun (WGS) entry which is preliminary data.</text>
</comment>
<evidence type="ECO:0000313" key="2">
    <source>
        <dbReference type="EMBL" id="MBO3737721.1"/>
    </source>
</evidence>
<keyword evidence="1" id="KW-0812">Transmembrane</keyword>
<gene>
    <name evidence="2" type="ORF">J5X75_09335</name>
</gene>
<keyword evidence="1" id="KW-1133">Transmembrane helix</keyword>
<protein>
    <submittedName>
        <fullName evidence="2">Uncharacterized protein</fullName>
    </submittedName>
</protein>
<dbReference type="RefSeq" id="WP_208466928.1">
    <property type="nucleotide sequence ID" value="NZ_JAGFNS010000005.1"/>
</dbReference>
<evidence type="ECO:0000313" key="3">
    <source>
        <dbReference type="Proteomes" id="UP000679690"/>
    </source>
</evidence>
<organism evidence="2 3">
    <name type="scientific">Actinoplanes flavus</name>
    <dbReference type="NCBI Taxonomy" id="2820290"/>
    <lineage>
        <taxon>Bacteria</taxon>
        <taxon>Bacillati</taxon>
        <taxon>Actinomycetota</taxon>
        <taxon>Actinomycetes</taxon>
        <taxon>Micromonosporales</taxon>
        <taxon>Micromonosporaceae</taxon>
        <taxon>Actinoplanes</taxon>
    </lineage>
</organism>
<feature type="transmembrane region" description="Helical" evidence="1">
    <location>
        <begin position="19"/>
        <end position="40"/>
    </location>
</feature>
<keyword evidence="3" id="KW-1185">Reference proteome</keyword>
<reference evidence="2 3" key="1">
    <citation type="submission" date="2021-03" db="EMBL/GenBank/DDBJ databases">
        <title>Actinoplanes flavus sp. nov., a novel actinomycete isolated from Coconut Palm rhizosphere soil.</title>
        <authorList>
            <person name="Luo X."/>
        </authorList>
    </citation>
    <scope>NUCLEOTIDE SEQUENCE [LARGE SCALE GENOMIC DNA]</scope>
    <source>
        <strain evidence="2 3">NEAU-H7</strain>
    </source>
</reference>
<evidence type="ECO:0000256" key="1">
    <source>
        <dbReference type="SAM" id="Phobius"/>
    </source>
</evidence>
<dbReference type="EMBL" id="JAGFNS010000005">
    <property type="protein sequence ID" value="MBO3737721.1"/>
    <property type="molecule type" value="Genomic_DNA"/>
</dbReference>
<keyword evidence="1" id="KW-0472">Membrane</keyword>
<name>A0ABS3UG23_9ACTN</name>
<dbReference type="Proteomes" id="UP000679690">
    <property type="component" value="Unassembled WGS sequence"/>
</dbReference>
<accession>A0ABS3UG23</accession>
<proteinExistence type="predicted"/>